<gene>
    <name evidence="2" type="ORF">GGI52_003646</name>
</gene>
<evidence type="ECO:0000313" key="3">
    <source>
        <dbReference type="Proteomes" id="UP000553035"/>
    </source>
</evidence>
<accession>A0A7Y9VYW6</accession>
<feature type="compositionally biased region" description="Basic residues" evidence="1">
    <location>
        <begin position="79"/>
        <end position="91"/>
    </location>
</feature>
<evidence type="ECO:0008006" key="4">
    <source>
        <dbReference type="Google" id="ProtNLM"/>
    </source>
</evidence>
<dbReference type="EMBL" id="JACCAT010000001">
    <property type="protein sequence ID" value="NYH10603.1"/>
    <property type="molecule type" value="Genomic_DNA"/>
</dbReference>
<name>A0A7Y9VYW6_9PSED</name>
<evidence type="ECO:0000313" key="2">
    <source>
        <dbReference type="EMBL" id="NYH10603.1"/>
    </source>
</evidence>
<feature type="region of interest" description="Disordered" evidence="1">
    <location>
        <begin position="58"/>
        <end position="102"/>
    </location>
</feature>
<dbReference type="Proteomes" id="UP000553035">
    <property type="component" value="Unassembled WGS sequence"/>
</dbReference>
<sequence>MKQWRSLSCDVQQASIWPSAVSFVGFMKAKFSAVWVVLCLLMMGHVPGAMAAAAQEKAPATATEKKPVTAKKTVPAKKTPQKKAAPAKKRAPVASKSKSAKEVVKTPLPSAKLDLSLPKDMVQELKPPGSVTLPKREPILPQMFGDKNTGFQLNGRLLSNEMQLQLRNEERRDVEGAALDFEFKQ</sequence>
<protein>
    <recommendedName>
        <fullName evidence="4">Translation initiation factor 2</fullName>
    </recommendedName>
</protein>
<organism evidence="2 3">
    <name type="scientific">Pseudomonas moraviensis</name>
    <dbReference type="NCBI Taxonomy" id="321662"/>
    <lineage>
        <taxon>Bacteria</taxon>
        <taxon>Pseudomonadati</taxon>
        <taxon>Pseudomonadota</taxon>
        <taxon>Gammaproteobacteria</taxon>
        <taxon>Pseudomonadales</taxon>
        <taxon>Pseudomonadaceae</taxon>
        <taxon>Pseudomonas</taxon>
    </lineage>
</organism>
<proteinExistence type="predicted"/>
<evidence type="ECO:0000256" key="1">
    <source>
        <dbReference type="SAM" id="MobiDB-lite"/>
    </source>
</evidence>
<comment type="caution">
    <text evidence="2">The sequence shown here is derived from an EMBL/GenBank/DDBJ whole genome shotgun (WGS) entry which is preliminary data.</text>
</comment>
<dbReference type="AlphaFoldDB" id="A0A7Y9VYW6"/>
<reference evidence="2 3" key="1">
    <citation type="submission" date="2020-07" db="EMBL/GenBank/DDBJ databases">
        <title>Exploring microbial biodiversity for novel pathways involved in the catabolism of aromatic compounds derived from lignin.</title>
        <authorList>
            <person name="Elkins J."/>
        </authorList>
    </citation>
    <scope>NUCLEOTIDE SEQUENCE [LARGE SCALE GENOMIC DNA]</scope>
    <source>
        <strain evidence="2 3">VanB</strain>
    </source>
</reference>